<evidence type="ECO:0000256" key="1">
    <source>
        <dbReference type="ARBA" id="ARBA00022448"/>
    </source>
</evidence>
<keyword evidence="6" id="KW-0479">Metal-binding</keyword>
<evidence type="ECO:0000313" key="9">
    <source>
        <dbReference type="Proteomes" id="UP000186341"/>
    </source>
</evidence>
<dbReference type="GO" id="GO:0016740">
    <property type="term" value="F:transferase activity"/>
    <property type="evidence" value="ECO:0007669"/>
    <property type="project" value="UniProtKB-KW"/>
</dbReference>
<dbReference type="PANTHER" id="PTHR34382:SF7">
    <property type="entry name" value="PTS SYSTEM N,N'-DIACETYLCHITOBIOSE-SPECIFIC EIIA COMPONENT"/>
    <property type="match status" value="1"/>
</dbReference>
<dbReference type="EMBL" id="MPJW01000049">
    <property type="protein sequence ID" value="OLU42583.1"/>
    <property type="molecule type" value="Genomic_DNA"/>
</dbReference>
<comment type="cofactor">
    <cofactor evidence="6">
        <name>Mg(2+)</name>
        <dbReference type="ChEBI" id="CHEBI:18420"/>
    </cofactor>
    <text evidence="6">Binds 1 Mg(2+) ion per trimer.</text>
</comment>
<dbReference type="RefSeq" id="WP_075817701.1">
    <property type="nucleotide sequence ID" value="NZ_CAPNHH010000166.1"/>
</dbReference>
<keyword evidence="9" id="KW-1185">Reference proteome</keyword>
<evidence type="ECO:0000256" key="6">
    <source>
        <dbReference type="PIRSR" id="PIRSR000699-2"/>
    </source>
</evidence>
<keyword evidence="4" id="KW-0598">Phosphotransferase system</keyword>
<keyword evidence="1" id="KW-0813">Transport</keyword>
<dbReference type="Gene3D" id="1.20.58.80">
    <property type="entry name" value="Phosphotransferase system, lactose/cellobiose-type IIA subunit"/>
    <property type="match status" value="1"/>
</dbReference>
<dbReference type="Pfam" id="PF02255">
    <property type="entry name" value="PTS_IIA"/>
    <property type="match status" value="1"/>
</dbReference>
<dbReference type="GeneID" id="82201890"/>
<comment type="caution">
    <text evidence="8">The sequence shown here is derived from an EMBL/GenBank/DDBJ whole genome shotgun (WGS) entry which is preliminary data.</text>
</comment>
<evidence type="ECO:0000313" key="8">
    <source>
        <dbReference type="EMBL" id="OLU42583.1"/>
    </source>
</evidence>
<dbReference type="InterPro" id="IPR003188">
    <property type="entry name" value="PTS_IIA_lac/cel"/>
</dbReference>
<dbReference type="PIRSF" id="PIRSF000699">
    <property type="entry name" value="PTS_IILac_III"/>
    <property type="match status" value="1"/>
</dbReference>
<evidence type="ECO:0000256" key="5">
    <source>
        <dbReference type="PIRSR" id="PIRSR000699-1"/>
    </source>
</evidence>
<accession>A0A1U7NIS0</accession>
<dbReference type="GO" id="GO:0046872">
    <property type="term" value="F:metal ion binding"/>
    <property type="evidence" value="ECO:0007669"/>
    <property type="project" value="UniProtKB-KW"/>
</dbReference>
<dbReference type="Proteomes" id="UP000186341">
    <property type="component" value="Unassembled WGS sequence"/>
</dbReference>
<keyword evidence="6" id="KW-0460">Magnesium</keyword>
<dbReference type="InterPro" id="IPR036542">
    <property type="entry name" value="PTS_IIA_lac/cel_sf"/>
</dbReference>
<keyword evidence="3" id="KW-0808">Transferase</keyword>
<protein>
    <submittedName>
        <fullName evidence="8">PTS lactose/cellobiose transporter subunit IIA</fullName>
    </submittedName>
</protein>
<gene>
    <name evidence="8" type="ORF">BO222_01355</name>
</gene>
<dbReference type="PANTHER" id="PTHR34382">
    <property type="entry name" value="PTS SYSTEM N,N'-DIACETYLCHITOBIOSE-SPECIFIC EIIA COMPONENT"/>
    <property type="match status" value="1"/>
</dbReference>
<organism evidence="8 9">
    <name type="scientific">Ileibacterium valens</name>
    <dbReference type="NCBI Taxonomy" id="1862668"/>
    <lineage>
        <taxon>Bacteria</taxon>
        <taxon>Bacillati</taxon>
        <taxon>Bacillota</taxon>
        <taxon>Erysipelotrichia</taxon>
        <taxon>Erysipelotrichales</taxon>
        <taxon>Erysipelotrichaceae</taxon>
        <taxon>Ileibacterium</taxon>
    </lineage>
</organism>
<keyword evidence="2" id="KW-0762">Sugar transport</keyword>
<sequence>MEGLELVCFQIIASSGAAKSYFMTAIDAAKAGNFEEAEENMKQGEEAMNQGHEPHAYLIQKEAAGTPTEPSLLLIHAEDQMMGAEQFKVLAEQMIDLYKELRSK</sequence>
<evidence type="ECO:0000256" key="4">
    <source>
        <dbReference type="ARBA" id="ARBA00022683"/>
    </source>
</evidence>
<dbReference type="GO" id="GO:0009401">
    <property type="term" value="P:phosphoenolpyruvate-dependent sugar phosphotransferase system"/>
    <property type="evidence" value="ECO:0007669"/>
    <property type="project" value="UniProtKB-KW"/>
</dbReference>
<evidence type="ECO:0000256" key="2">
    <source>
        <dbReference type="ARBA" id="ARBA00022597"/>
    </source>
</evidence>
<feature type="active site" description="Tele-phosphohistidine intermediate" evidence="5">
    <location>
        <position position="76"/>
    </location>
</feature>
<dbReference type="OrthoDB" id="389577at2"/>
<dbReference type="AlphaFoldDB" id="A0A1U7NIS0"/>
<dbReference type="SUPFAM" id="SSF46973">
    <property type="entry name" value="Enzyme IIa from lactose specific PTS, IIa-lac"/>
    <property type="match status" value="1"/>
</dbReference>
<proteinExistence type="predicted"/>
<feature type="modified residue" description="Phosphohistidine; by HPr" evidence="7">
    <location>
        <position position="76"/>
    </location>
</feature>
<reference evidence="8 9" key="1">
    <citation type="submission" date="2016-11" db="EMBL/GenBank/DDBJ databases">
        <title>Description of two novel members of the family Erysipelotrichaceae: Ileibacterium lipovorans gen. nov., sp. nov. and Dubosiella newyorkensis, gen. nov., sp. nov.</title>
        <authorList>
            <person name="Cox L.M."/>
            <person name="Sohn J."/>
            <person name="Tyrrell K.L."/>
            <person name="Citron D.M."/>
            <person name="Lawson P.A."/>
            <person name="Patel N.B."/>
            <person name="Iizumi T."/>
            <person name="Perez-Perez G.I."/>
            <person name="Goldstein E.J."/>
            <person name="Blaser M.J."/>
        </authorList>
    </citation>
    <scope>NUCLEOTIDE SEQUENCE [LARGE SCALE GENOMIC DNA]</scope>
    <source>
        <strain evidence="8 9">NYU-BL-A3</strain>
    </source>
</reference>
<feature type="binding site" evidence="6">
    <location>
        <position position="79"/>
    </location>
    <ligand>
        <name>Mg(2+)</name>
        <dbReference type="ChEBI" id="CHEBI:18420"/>
        <note>ligand shared between all trimeric partners</note>
    </ligand>
</feature>
<evidence type="ECO:0000256" key="7">
    <source>
        <dbReference type="PROSITE-ProRule" id="PRU00418"/>
    </source>
</evidence>
<evidence type="ECO:0000256" key="3">
    <source>
        <dbReference type="ARBA" id="ARBA00022679"/>
    </source>
</evidence>
<name>A0A1U7NIS0_9FIRM</name>
<dbReference type="PROSITE" id="PS51095">
    <property type="entry name" value="PTS_EIIA_TYPE_3"/>
    <property type="match status" value="1"/>
</dbReference>
<dbReference type="CDD" id="cd00215">
    <property type="entry name" value="PTS_IIA_lac"/>
    <property type="match status" value="1"/>
</dbReference>